<feature type="region of interest" description="Disordered" evidence="1">
    <location>
        <begin position="17"/>
        <end position="44"/>
    </location>
</feature>
<sequence length="209" mass="25462">MKNNAIYYLKKNKTRKQVNKNNTKHRKQLHRKQVNRNNKKHRKQVNRKNLKSYNIFSSIMKKIGFIHIHKDKDGLYDGLVVPKTHANYLFYTSFFSMLSSIFLFYRKNDNYIYTFAIFITSINYWRNPIYNWRRTIDILVTFLSFFWVATKFYIQSKIIDVLPTIIISFLFYVLSYYFQEKSIHISTFCHSLIHIYPNIKFIIYELNEG</sequence>
<feature type="transmembrane region" description="Helical" evidence="2">
    <location>
        <begin position="138"/>
        <end position="155"/>
    </location>
</feature>
<reference evidence="3" key="1">
    <citation type="journal article" date="2020" name="Nature">
        <title>Giant virus diversity and host interactions through global metagenomics.</title>
        <authorList>
            <person name="Schulz F."/>
            <person name="Roux S."/>
            <person name="Paez-Espino D."/>
            <person name="Jungbluth S."/>
            <person name="Walsh D.A."/>
            <person name="Denef V.J."/>
            <person name="McMahon K.D."/>
            <person name="Konstantinidis K.T."/>
            <person name="Eloe-Fadrosh E.A."/>
            <person name="Kyrpides N.C."/>
            <person name="Woyke T."/>
        </authorList>
    </citation>
    <scope>NUCLEOTIDE SEQUENCE</scope>
    <source>
        <strain evidence="3">GVMAG-M-3300023184-86</strain>
    </source>
</reference>
<keyword evidence="2" id="KW-0472">Membrane</keyword>
<proteinExistence type="predicted"/>
<keyword evidence="2" id="KW-0812">Transmembrane</keyword>
<feature type="transmembrane region" description="Helical" evidence="2">
    <location>
        <begin position="161"/>
        <end position="178"/>
    </location>
</feature>
<evidence type="ECO:0000256" key="2">
    <source>
        <dbReference type="SAM" id="Phobius"/>
    </source>
</evidence>
<protein>
    <submittedName>
        <fullName evidence="3">Uncharacterized protein</fullName>
    </submittedName>
</protein>
<organism evidence="3">
    <name type="scientific">viral metagenome</name>
    <dbReference type="NCBI Taxonomy" id="1070528"/>
    <lineage>
        <taxon>unclassified sequences</taxon>
        <taxon>metagenomes</taxon>
        <taxon>organismal metagenomes</taxon>
    </lineage>
</organism>
<dbReference type="EMBL" id="MN740170">
    <property type="protein sequence ID" value="QHT91839.1"/>
    <property type="molecule type" value="Genomic_DNA"/>
</dbReference>
<evidence type="ECO:0000313" key="3">
    <source>
        <dbReference type="EMBL" id="QHT91839.1"/>
    </source>
</evidence>
<dbReference type="AlphaFoldDB" id="A0A6C0IGA1"/>
<accession>A0A6C0IGA1</accession>
<feature type="transmembrane region" description="Helical" evidence="2">
    <location>
        <begin position="88"/>
        <end position="105"/>
    </location>
</feature>
<name>A0A6C0IGA1_9ZZZZ</name>
<keyword evidence="2" id="KW-1133">Transmembrane helix</keyword>
<evidence type="ECO:0000256" key="1">
    <source>
        <dbReference type="SAM" id="MobiDB-lite"/>
    </source>
</evidence>